<dbReference type="InterPro" id="IPR029044">
    <property type="entry name" value="Nucleotide-diphossugar_trans"/>
</dbReference>
<feature type="domain" description="Glycosyltransferase 2-like" evidence="1">
    <location>
        <begin position="6"/>
        <end position="128"/>
    </location>
</feature>
<evidence type="ECO:0000313" key="2">
    <source>
        <dbReference type="EMBL" id="GAX59194.1"/>
    </source>
</evidence>
<proteinExistence type="predicted"/>
<dbReference type="SUPFAM" id="SSF53448">
    <property type="entry name" value="Nucleotide-diphospho-sugar transferases"/>
    <property type="match status" value="1"/>
</dbReference>
<dbReference type="Proteomes" id="UP000218542">
    <property type="component" value="Unassembled WGS sequence"/>
</dbReference>
<dbReference type="Gene3D" id="3.90.550.10">
    <property type="entry name" value="Spore Coat Polysaccharide Biosynthesis Protein SpsA, Chain A"/>
    <property type="match status" value="1"/>
</dbReference>
<protein>
    <submittedName>
        <fullName evidence="2">Glycosyl transferase</fullName>
    </submittedName>
</protein>
<accession>A0A286TTK7</accession>
<keyword evidence="3" id="KW-1185">Reference proteome</keyword>
<evidence type="ECO:0000259" key="1">
    <source>
        <dbReference type="Pfam" id="PF00535"/>
    </source>
</evidence>
<gene>
    <name evidence="2" type="ORF">SCALIN_C01_0125</name>
</gene>
<dbReference type="Pfam" id="PF00535">
    <property type="entry name" value="Glycos_transf_2"/>
    <property type="match status" value="1"/>
</dbReference>
<sequence length="267" mass="30974">MKDLTISIVNYNSKEHILKCIESIYAHGEGIDIDVYVVDNNSTDGSVDDIKKNYPDVKLIMNNENRGFGDANNQVLKRFNSRYCLITNPDIIILSGTLQELVKFMDANKDAGAVGCKVLNPDRSLQYSCRRYPSFIMSISRGLLIDSIFPNNKIIKKYLMMDSEHDKVMPVEWLTGCCLMVRHETIKEVGTFDKNFFMYFEDVDICRRINKNWKVYYLPDVQMIHGYQSNSRRIGNLKHKLIHLKSAIYFFKKHGLFTNNTDVLQEN</sequence>
<comment type="caution">
    <text evidence="2">The sequence shown here is derived from an EMBL/GenBank/DDBJ whole genome shotgun (WGS) entry which is preliminary data.</text>
</comment>
<dbReference type="AlphaFoldDB" id="A0A286TTK7"/>
<organism evidence="2 3">
    <name type="scientific">Candidatus Scalindua japonica</name>
    <dbReference type="NCBI Taxonomy" id="1284222"/>
    <lineage>
        <taxon>Bacteria</taxon>
        <taxon>Pseudomonadati</taxon>
        <taxon>Planctomycetota</taxon>
        <taxon>Candidatus Brocadiia</taxon>
        <taxon>Candidatus Brocadiales</taxon>
        <taxon>Candidatus Scalinduaceae</taxon>
        <taxon>Candidatus Scalindua</taxon>
    </lineage>
</organism>
<dbReference type="EMBL" id="BAOS01000001">
    <property type="protein sequence ID" value="GAX59194.1"/>
    <property type="molecule type" value="Genomic_DNA"/>
</dbReference>
<keyword evidence="2" id="KW-0808">Transferase</keyword>
<name>A0A286TTK7_9BACT</name>
<dbReference type="InterPro" id="IPR001173">
    <property type="entry name" value="Glyco_trans_2-like"/>
</dbReference>
<dbReference type="CDD" id="cd04186">
    <property type="entry name" value="GT_2_like_c"/>
    <property type="match status" value="1"/>
</dbReference>
<dbReference type="GO" id="GO:0016740">
    <property type="term" value="F:transferase activity"/>
    <property type="evidence" value="ECO:0007669"/>
    <property type="project" value="UniProtKB-KW"/>
</dbReference>
<reference evidence="3" key="1">
    <citation type="journal article" date="2017" name="Environ. Microbiol. Rep.">
        <title>Genetic Diversity of Marine Anaerobic Ammonium-Oxidizing Bacteria as Revealed by Genomic and Proteomic Analyses of 'Candidatus Scalindua japonica'.</title>
        <authorList>
            <person name="Oshiki M."/>
            <person name="Mizuto K."/>
            <person name="Kimura Z."/>
            <person name="Kindaichi T."/>
            <person name="Satoh H."/>
            <person name="Okabe S."/>
        </authorList>
    </citation>
    <scope>NUCLEOTIDE SEQUENCE [LARGE SCALE GENOMIC DNA]</scope>
    <source>
        <strain evidence="3">husup-a2</strain>
    </source>
</reference>
<dbReference type="PANTHER" id="PTHR43179">
    <property type="entry name" value="RHAMNOSYLTRANSFERASE WBBL"/>
    <property type="match status" value="1"/>
</dbReference>
<evidence type="ECO:0000313" key="3">
    <source>
        <dbReference type="Proteomes" id="UP000218542"/>
    </source>
</evidence>
<dbReference type="PANTHER" id="PTHR43179:SF7">
    <property type="entry name" value="RHAMNOSYLTRANSFERASE WBBL"/>
    <property type="match status" value="1"/>
</dbReference>